<feature type="transmembrane region" description="Helical" evidence="2">
    <location>
        <begin position="112"/>
        <end position="134"/>
    </location>
</feature>
<evidence type="ECO:0000256" key="1">
    <source>
        <dbReference type="SAM" id="MobiDB-lite"/>
    </source>
</evidence>
<protein>
    <submittedName>
        <fullName evidence="3">Uncharacterized protein</fullName>
    </submittedName>
</protein>
<evidence type="ECO:0000256" key="2">
    <source>
        <dbReference type="SAM" id="Phobius"/>
    </source>
</evidence>
<keyword evidence="2" id="KW-1133">Transmembrane helix</keyword>
<feature type="compositionally biased region" description="Basic and acidic residues" evidence="1">
    <location>
        <begin position="738"/>
        <end position="756"/>
    </location>
</feature>
<keyword evidence="2" id="KW-0812">Transmembrane</keyword>
<evidence type="ECO:0000313" key="4">
    <source>
        <dbReference type="Proteomes" id="UP001303473"/>
    </source>
</evidence>
<name>A0AAN6N6B8_9PEZI</name>
<feature type="region of interest" description="Disordered" evidence="1">
    <location>
        <begin position="712"/>
        <end position="778"/>
    </location>
</feature>
<feature type="transmembrane region" description="Helical" evidence="2">
    <location>
        <begin position="34"/>
        <end position="58"/>
    </location>
</feature>
<organism evidence="3 4">
    <name type="scientific">Diplogelasinospora grovesii</name>
    <dbReference type="NCBI Taxonomy" id="303347"/>
    <lineage>
        <taxon>Eukaryota</taxon>
        <taxon>Fungi</taxon>
        <taxon>Dikarya</taxon>
        <taxon>Ascomycota</taxon>
        <taxon>Pezizomycotina</taxon>
        <taxon>Sordariomycetes</taxon>
        <taxon>Sordariomycetidae</taxon>
        <taxon>Sordariales</taxon>
        <taxon>Diplogelasinosporaceae</taxon>
        <taxon>Diplogelasinospora</taxon>
    </lineage>
</organism>
<feature type="compositionally biased region" description="Basic and acidic residues" evidence="1">
    <location>
        <begin position="718"/>
        <end position="728"/>
    </location>
</feature>
<sequence length="778" mass="85622">MSNYTIQTGVIWVNHDTSPALGATLTVTIRWGNYLIAALSSLVAWAGAGAWSIAAYVLHQRLAAVRDKDVLHQQLQVHFRTAGSFCDSWIDGLSLHRAWRGRPGVRQVKRRTLAVSLLALVVFLIFTAAGVFVAEVATKSYQDVLVLAAPSDCGDFVFVTDNTTIHSALVDVVTGYQNDANFWARNYARDAYHQSRSRESAFALPSLPYTGYEVPCPYNNGTACFGPNQTADGSAWRMETGPLNSHIHFGMNAPQQDRVTWATTATCAVVDPANLTIAPYWRIDNYHGHEVNNTYIGILQQFGPDLGYDSNLMFEIPANLMYERTGFFSQRGLWFPGIADGDGKAITGYPFNRTDADMAMITTTQGLMFYYAPVDDPYFFAHQAVTGDEQAIDLNTTVYYPSNLFGLMVCTEQQQICDPNTHQCTPWSGLQRLENAVYNNTLGLKDAQLATAMRIMWTIRYIGSMLPQAAHGTTNLLIAEENGARGGSSVPPNQWMKEVELWFAANLAGIQNSLLQWVAKPWPQGHPETMYGDFVNLTASDTMYADYNVTSQMNTLCKNQLIRSNAAVQNFSVLALLLVIVLCVLIIATAFLLPVCVNYSRNRRMLRKGSLSRAAEAGRIARLADGKYSVLAMALQGAGIGIGEKESCWVVGQDEIPVTKGPVPVHPPVERNGLASYPTYAVCMGCRGKTEAENSGEKRWKKPTLRVYTTMEPIEEDSPGKLDRRETEQTLVSSPVEQRGKGTETKNVEGGHERLSRAASGQTLVVSPLSETFSGMDG</sequence>
<comment type="caution">
    <text evidence="3">The sequence shown here is derived from an EMBL/GenBank/DDBJ whole genome shotgun (WGS) entry which is preliminary data.</text>
</comment>
<reference evidence="4" key="1">
    <citation type="journal article" date="2023" name="Mol. Phylogenet. Evol.">
        <title>Genome-scale phylogeny and comparative genomics of the fungal order Sordariales.</title>
        <authorList>
            <person name="Hensen N."/>
            <person name="Bonometti L."/>
            <person name="Westerberg I."/>
            <person name="Brannstrom I.O."/>
            <person name="Guillou S."/>
            <person name="Cros-Aarteil S."/>
            <person name="Calhoun S."/>
            <person name="Haridas S."/>
            <person name="Kuo A."/>
            <person name="Mondo S."/>
            <person name="Pangilinan J."/>
            <person name="Riley R."/>
            <person name="LaButti K."/>
            <person name="Andreopoulos B."/>
            <person name="Lipzen A."/>
            <person name="Chen C."/>
            <person name="Yan M."/>
            <person name="Daum C."/>
            <person name="Ng V."/>
            <person name="Clum A."/>
            <person name="Steindorff A."/>
            <person name="Ohm R.A."/>
            <person name="Martin F."/>
            <person name="Silar P."/>
            <person name="Natvig D.O."/>
            <person name="Lalanne C."/>
            <person name="Gautier V."/>
            <person name="Ament-Velasquez S.L."/>
            <person name="Kruys A."/>
            <person name="Hutchinson M.I."/>
            <person name="Powell A.J."/>
            <person name="Barry K."/>
            <person name="Miller A.N."/>
            <person name="Grigoriev I.V."/>
            <person name="Debuchy R."/>
            <person name="Gladieux P."/>
            <person name="Hiltunen Thoren M."/>
            <person name="Johannesson H."/>
        </authorList>
    </citation>
    <scope>NUCLEOTIDE SEQUENCE [LARGE SCALE GENOMIC DNA]</scope>
    <source>
        <strain evidence="4">CBS 340.73</strain>
    </source>
</reference>
<feature type="transmembrane region" description="Helical" evidence="2">
    <location>
        <begin position="571"/>
        <end position="597"/>
    </location>
</feature>
<keyword evidence="4" id="KW-1185">Reference proteome</keyword>
<keyword evidence="2" id="KW-0472">Membrane</keyword>
<proteinExistence type="predicted"/>
<evidence type="ECO:0000313" key="3">
    <source>
        <dbReference type="EMBL" id="KAK3940012.1"/>
    </source>
</evidence>
<gene>
    <name evidence="3" type="ORF">QBC46DRAFT_314648</name>
</gene>
<feature type="compositionally biased region" description="Polar residues" evidence="1">
    <location>
        <begin position="759"/>
        <end position="778"/>
    </location>
</feature>
<dbReference type="EMBL" id="MU853802">
    <property type="protein sequence ID" value="KAK3940012.1"/>
    <property type="molecule type" value="Genomic_DNA"/>
</dbReference>
<accession>A0AAN6N6B8</accession>
<dbReference type="Proteomes" id="UP001303473">
    <property type="component" value="Unassembled WGS sequence"/>
</dbReference>
<dbReference type="AlphaFoldDB" id="A0AAN6N6B8"/>